<evidence type="ECO:0000259" key="17">
    <source>
        <dbReference type="Pfam" id="PF00361"/>
    </source>
</evidence>
<comment type="similarity">
    <text evidence="2 16">Belongs to the complex I subunit 4 family.</text>
</comment>
<evidence type="ECO:0000256" key="9">
    <source>
        <dbReference type="ARBA" id="ARBA00022982"/>
    </source>
</evidence>
<comment type="subcellular location">
    <subcellularLocation>
        <location evidence="1 16">Mitochondrion membrane</location>
        <topology evidence="1 16">Multi-pass membrane protein</topology>
    </subcellularLocation>
</comment>
<proteinExistence type="inferred from homology"/>
<evidence type="ECO:0000256" key="14">
    <source>
        <dbReference type="ARBA" id="ARBA00023136"/>
    </source>
</evidence>
<evidence type="ECO:0000256" key="12">
    <source>
        <dbReference type="ARBA" id="ARBA00023075"/>
    </source>
</evidence>
<feature type="transmembrane region" description="Helical" evidence="16">
    <location>
        <begin position="334"/>
        <end position="357"/>
    </location>
</feature>
<feature type="transmembrane region" description="Helical" evidence="16">
    <location>
        <begin position="138"/>
        <end position="162"/>
    </location>
</feature>
<evidence type="ECO:0000256" key="15">
    <source>
        <dbReference type="ARBA" id="ARBA00049551"/>
    </source>
</evidence>
<feature type="domain" description="NADH:quinone oxidoreductase/Mrp antiporter transmembrane" evidence="17">
    <location>
        <begin position="62"/>
        <end position="346"/>
    </location>
</feature>
<dbReference type="InterPro" id="IPR001750">
    <property type="entry name" value="ND/Mrp_TM"/>
</dbReference>
<dbReference type="PANTHER" id="PTHR43507:SF20">
    <property type="entry name" value="NADH-UBIQUINONE OXIDOREDUCTASE CHAIN 4"/>
    <property type="match status" value="1"/>
</dbReference>
<keyword evidence="6 16" id="KW-0679">Respiratory chain</keyword>
<evidence type="ECO:0000256" key="6">
    <source>
        <dbReference type="ARBA" id="ARBA00022660"/>
    </source>
</evidence>
<dbReference type="AlphaFoldDB" id="A0AA96HRM0"/>
<protein>
    <recommendedName>
        <fullName evidence="4 16">NADH-ubiquinone oxidoreductase chain 4</fullName>
        <ecNumber evidence="3 16">7.1.1.2</ecNumber>
    </recommendedName>
</protein>
<evidence type="ECO:0000259" key="18">
    <source>
        <dbReference type="Pfam" id="PF01059"/>
    </source>
</evidence>
<feature type="transmembrane region" description="Helical" evidence="16">
    <location>
        <begin position="292"/>
        <end position="314"/>
    </location>
</feature>
<evidence type="ECO:0000256" key="13">
    <source>
        <dbReference type="ARBA" id="ARBA00023128"/>
    </source>
</evidence>
<dbReference type="InterPro" id="IPR000260">
    <property type="entry name" value="NADH4_N"/>
</dbReference>
<geneLocation type="mitochondrion" evidence="19"/>
<feature type="transmembrane region" description="Helical" evidence="16">
    <location>
        <begin position="257"/>
        <end position="280"/>
    </location>
</feature>
<evidence type="ECO:0000256" key="10">
    <source>
        <dbReference type="ARBA" id="ARBA00022989"/>
    </source>
</evidence>
<evidence type="ECO:0000256" key="7">
    <source>
        <dbReference type="ARBA" id="ARBA00022692"/>
    </source>
</evidence>
<keyword evidence="8" id="KW-1278">Translocase</keyword>
<feature type="domain" description="NADH:ubiquinone oxidoreductase chain 4 N-terminal" evidence="18">
    <location>
        <begin position="2"/>
        <end position="58"/>
    </location>
</feature>
<comment type="catalytic activity">
    <reaction evidence="15 16">
        <text>a ubiquinone + NADH + 5 H(+)(in) = a ubiquinol + NAD(+) + 4 H(+)(out)</text>
        <dbReference type="Rhea" id="RHEA:29091"/>
        <dbReference type="Rhea" id="RHEA-COMP:9565"/>
        <dbReference type="Rhea" id="RHEA-COMP:9566"/>
        <dbReference type="ChEBI" id="CHEBI:15378"/>
        <dbReference type="ChEBI" id="CHEBI:16389"/>
        <dbReference type="ChEBI" id="CHEBI:17976"/>
        <dbReference type="ChEBI" id="CHEBI:57540"/>
        <dbReference type="ChEBI" id="CHEBI:57945"/>
        <dbReference type="EC" id="7.1.1.2"/>
    </reaction>
</comment>
<dbReference type="Pfam" id="PF01059">
    <property type="entry name" value="Oxidored_q5_N"/>
    <property type="match status" value="1"/>
</dbReference>
<dbReference type="Pfam" id="PF00361">
    <property type="entry name" value="Proton_antipo_M"/>
    <property type="match status" value="1"/>
</dbReference>
<dbReference type="GO" id="GO:0008137">
    <property type="term" value="F:NADH dehydrogenase (ubiquinone) activity"/>
    <property type="evidence" value="ECO:0007669"/>
    <property type="project" value="UniProtKB-UniRule"/>
</dbReference>
<dbReference type="GO" id="GO:0003954">
    <property type="term" value="F:NADH dehydrogenase activity"/>
    <property type="evidence" value="ECO:0007669"/>
    <property type="project" value="TreeGrafter"/>
</dbReference>
<evidence type="ECO:0000256" key="2">
    <source>
        <dbReference type="ARBA" id="ARBA00009025"/>
    </source>
</evidence>
<gene>
    <name evidence="19" type="primary">ND4</name>
</gene>
<keyword evidence="7 16" id="KW-0812">Transmembrane</keyword>
<keyword evidence="11 16" id="KW-0520">NAD</keyword>
<evidence type="ECO:0000313" key="19">
    <source>
        <dbReference type="EMBL" id="WNO18559.1"/>
    </source>
</evidence>
<keyword evidence="12 16" id="KW-0830">Ubiquinone</keyword>
<accession>A0AA96HRM0</accession>
<evidence type="ECO:0000256" key="1">
    <source>
        <dbReference type="ARBA" id="ARBA00004225"/>
    </source>
</evidence>
<feature type="transmembrane region" description="Helical" evidence="16">
    <location>
        <begin position="65"/>
        <end position="86"/>
    </location>
</feature>
<name>A0AA96HRM0_9GAST</name>
<keyword evidence="10 16" id="KW-1133">Transmembrane helix</keyword>
<feature type="transmembrane region" description="Helical" evidence="16">
    <location>
        <begin position="12"/>
        <end position="30"/>
    </location>
</feature>
<dbReference type="GO" id="GO:0015990">
    <property type="term" value="P:electron transport coupled proton transport"/>
    <property type="evidence" value="ECO:0007669"/>
    <property type="project" value="TreeGrafter"/>
</dbReference>
<dbReference type="EMBL" id="OK323957">
    <property type="protein sequence ID" value="WNO18559.1"/>
    <property type="molecule type" value="Genomic_DNA"/>
</dbReference>
<evidence type="ECO:0000256" key="11">
    <source>
        <dbReference type="ARBA" id="ARBA00023027"/>
    </source>
</evidence>
<feature type="transmembrane region" description="Helical" evidence="16">
    <location>
        <begin position="231"/>
        <end position="251"/>
    </location>
</feature>
<dbReference type="GO" id="GO:0048039">
    <property type="term" value="F:ubiquinone binding"/>
    <property type="evidence" value="ECO:0007669"/>
    <property type="project" value="TreeGrafter"/>
</dbReference>
<feature type="transmembrane region" description="Helical" evidence="16">
    <location>
        <begin position="42"/>
        <end position="59"/>
    </location>
</feature>
<feature type="transmembrane region" description="Helical" evidence="16">
    <location>
        <begin position="202"/>
        <end position="224"/>
    </location>
</feature>
<dbReference type="PANTHER" id="PTHR43507">
    <property type="entry name" value="NADH-UBIQUINONE OXIDOREDUCTASE CHAIN 4"/>
    <property type="match status" value="1"/>
</dbReference>
<dbReference type="GO" id="GO:0042773">
    <property type="term" value="P:ATP synthesis coupled electron transport"/>
    <property type="evidence" value="ECO:0007669"/>
    <property type="project" value="InterPro"/>
</dbReference>
<dbReference type="GO" id="GO:0031966">
    <property type="term" value="C:mitochondrial membrane"/>
    <property type="evidence" value="ECO:0007669"/>
    <property type="project" value="UniProtKB-SubCell"/>
</dbReference>
<keyword evidence="13 16" id="KW-0496">Mitochondrion</keyword>
<keyword evidence="5 16" id="KW-0813">Transport</keyword>
<evidence type="ECO:0000256" key="16">
    <source>
        <dbReference type="RuleBase" id="RU003297"/>
    </source>
</evidence>
<dbReference type="PRINTS" id="PR01437">
    <property type="entry name" value="NUOXDRDTASE4"/>
</dbReference>
<comment type="function">
    <text evidence="16">Core subunit of the mitochondrial membrane respiratory chain NADH dehydrogenase (Complex I) which catalyzes electron transfer from NADH through the respiratory chain, using ubiquinone as an electron acceptor. Essential for the catalytic activity and assembly of complex I.</text>
</comment>
<keyword evidence="9 16" id="KW-0249">Electron transport</keyword>
<sequence length="402" mass="45464">MSSSFLASTPLSSSLISLSWWISFLMMLASHNSIFLKQKMQQNFSMMITTLNMVLMLTFSSLSMLWFYIFFEVSLIPTLFLILGWGNQPERLQAGMYMIIYTITASLPLLMLIFFKNISMNKMITTFNQHSPQDPWSYNMFIFFSILAFMVKLPVYSVHLWLPKAHVEAPVAGSMILAGILLKLGGFGLIQASMFFKMFSSFMSTSLLSLSLWGALLTSMICIRQTDLKSLIAYSSVAHMSFVLASVLSFTSWGWTAAFTMMISHGLCSSALFCLSNMLYEKMNSRSMLIPKGLITIIPSYSLWWFMFCASNIPTPPSITMMSEIISIPSIINFSPIFIILIALMGMFSATYNLFLYSSSQHGTPSKTMTPFLLPYKIQHKIFLLHISPMILLIISMPKISM</sequence>
<feature type="transmembrane region" description="Helical" evidence="16">
    <location>
        <begin position="378"/>
        <end position="397"/>
    </location>
</feature>
<keyword evidence="14 16" id="KW-0472">Membrane</keyword>
<evidence type="ECO:0000256" key="8">
    <source>
        <dbReference type="ARBA" id="ARBA00022967"/>
    </source>
</evidence>
<feature type="transmembrane region" description="Helical" evidence="16">
    <location>
        <begin position="98"/>
        <end position="118"/>
    </location>
</feature>
<evidence type="ECO:0000256" key="3">
    <source>
        <dbReference type="ARBA" id="ARBA00012944"/>
    </source>
</evidence>
<reference evidence="19" key="1">
    <citation type="submission" date="2021-09" db="EMBL/GenBank/DDBJ databases">
        <authorList>
            <person name="Qi Y."/>
            <person name="Zhong Z."/>
            <person name="Sun J."/>
        </authorList>
    </citation>
    <scope>NUCLEOTIDE SEQUENCE</scope>
</reference>
<feature type="transmembrane region" description="Helical" evidence="16">
    <location>
        <begin position="174"/>
        <end position="196"/>
    </location>
</feature>
<dbReference type="InterPro" id="IPR003918">
    <property type="entry name" value="NADH_UbQ_OxRdtase"/>
</dbReference>
<evidence type="ECO:0000256" key="5">
    <source>
        <dbReference type="ARBA" id="ARBA00022448"/>
    </source>
</evidence>
<evidence type="ECO:0000256" key="4">
    <source>
        <dbReference type="ARBA" id="ARBA00021006"/>
    </source>
</evidence>
<dbReference type="EC" id="7.1.1.2" evidence="3 16"/>
<organism evidence="19">
    <name type="scientific">Pectinodonta sp</name>
    <dbReference type="NCBI Taxonomy" id="3071117"/>
    <lineage>
        <taxon>Eukaryota</taxon>
        <taxon>Metazoa</taxon>
        <taxon>Spiralia</taxon>
        <taxon>Lophotrochozoa</taxon>
        <taxon>Mollusca</taxon>
        <taxon>Gastropoda</taxon>
        <taxon>Patellogastropoda</taxon>
        <taxon>Lottioidea</taxon>
        <taxon>Acmaeidae</taxon>
        <taxon>Pectinodonta</taxon>
    </lineage>
</organism>